<dbReference type="InterPro" id="IPR050058">
    <property type="entry name" value="Ala-tRNA_ligase"/>
</dbReference>
<feature type="domain" description="DHHA1" evidence="1">
    <location>
        <begin position="11"/>
        <end position="96"/>
    </location>
</feature>
<proteinExistence type="predicted"/>
<sequence length="97" mass="9955">EKADLAVSDGKSFCISHVDVGLDVAAVREAVTKVIDQKGLPVMVFSTDESTNKAVVCAGVPQKGDKGKLDVSEWLSNALGPLKGRCGKGKGGLATGQ</sequence>
<dbReference type="GO" id="GO:0005739">
    <property type="term" value="C:mitochondrion"/>
    <property type="evidence" value="ECO:0007669"/>
    <property type="project" value="TreeGrafter"/>
</dbReference>
<dbReference type="GO" id="GO:0004813">
    <property type="term" value="F:alanine-tRNA ligase activity"/>
    <property type="evidence" value="ECO:0007669"/>
    <property type="project" value="TreeGrafter"/>
</dbReference>
<dbReference type="EMBL" id="LXQA010121448">
    <property type="protein sequence ID" value="MCI20745.1"/>
    <property type="molecule type" value="Genomic_DNA"/>
</dbReference>
<dbReference type="Pfam" id="PF02272">
    <property type="entry name" value="DHHA1"/>
    <property type="match status" value="1"/>
</dbReference>
<evidence type="ECO:0000313" key="2">
    <source>
        <dbReference type="EMBL" id="MCI20745.1"/>
    </source>
</evidence>
<protein>
    <submittedName>
        <fullName evidence="2">Alanyl-tRNA synthetase</fullName>
    </submittedName>
</protein>
<accession>A0A392QBV7</accession>
<reference evidence="2 3" key="1">
    <citation type="journal article" date="2018" name="Front. Plant Sci.">
        <title>Red Clover (Trifolium pratense) and Zigzag Clover (T. medium) - A Picture of Genomic Similarities and Differences.</title>
        <authorList>
            <person name="Dluhosova J."/>
            <person name="Istvanek J."/>
            <person name="Nedelnik J."/>
            <person name="Repkova J."/>
        </authorList>
    </citation>
    <scope>NUCLEOTIDE SEQUENCE [LARGE SCALE GENOMIC DNA]</scope>
    <source>
        <strain evidence="3">cv. 10/8</strain>
        <tissue evidence="2">Leaf</tissue>
    </source>
</reference>
<name>A0A392QBV7_9FABA</name>
<comment type="caution">
    <text evidence="2">The sequence shown here is derived from an EMBL/GenBank/DDBJ whole genome shotgun (WGS) entry which is preliminary data.</text>
</comment>
<keyword evidence="2" id="KW-0030">Aminoacyl-tRNA synthetase</keyword>
<dbReference type="AlphaFoldDB" id="A0A392QBV7"/>
<dbReference type="GO" id="GO:0003676">
    <property type="term" value="F:nucleic acid binding"/>
    <property type="evidence" value="ECO:0007669"/>
    <property type="project" value="InterPro"/>
</dbReference>
<evidence type="ECO:0000313" key="3">
    <source>
        <dbReference type="Proteomes" id="UP000265520"/>
    </source>
</evidence>
<feature type="non-terminal residue" evidence="2">
    <location>
        <position position="1"/>
    </location>
</feature>
<dbReference type="InterPro" id="IPR003156">
    <property type="entry name" value="DHHA1_dom"/>
</dbReference>
<evidence type="ECO:0000259" key="1">
    <source>
        <dbReference type="Pfam" id="PF02272"/>
    </source>
</evidence>
<dbReference type="PANTHER" id="PTHR11777:SF9">
    <property type="entry name" value="ALANINE--TRNA LIGASE, CYTOPLASMIC"/>
    <property type="match status" value="1"/>
</dbReference>
<dbReference type="Gene3D" id="3.10.310.40">
    <property type="match status" value="1"/>
</dbReference>
<dbReference type="PANTHER" id="PTHR11777">
    <property type="entry name" value="ALANYL-TRNA SYNTHETASE"/>
    <property type="match status" value="1"/>
</dbReference>
<organism evidence="2 3">
    <name type="scientific">Trifolium medium</name>
    <dbReference type="NCBI Taxonomy" id="97028"/>
    <lineage>
        <taxon>Eukaryota</taxon>
        <taxon>Viridiplantae</taxon>
        <taxon>Streptophyta</taxon>
        <taxon>Embryophyta</taxon>
        <taxon>Tracheophyta</taxon>
        <taxon>Spermatophyta</taxon>
        <taxon>Magnoliopsida</taxon>
        <taxon>eudicotyledons</taxon>
        <taxon>Gunneridae</taxon>
        <taxon>Pentapetalae</taxon>
        <taxon>rosids</taxon>
        <taxon>fabids</taxon>
        <taxon>Fabales</taxon>
        <taxon>Fabaceae</taxon>
        <taxon>Papilionoideae</taxon>
        <taxon>50 kb inversion clade</taxon>
        <taxon>NPAAA clade</taxon>
        <taxon>Hologalegina</taxon>
        <taxon>IRL clade</taxon>
        <taxon>Trifolieae</taxon>
        <taxon>Trifolium</taxon>
    </lineage>
</organism>
<dbReference type="GO" id="GO:0009507">
    <property type="term" value="C:chloroplast"/>
    <property type="evidence" value="ECO:0007669"/>
    <property type="project" value="TreeGrafter"/>
</dbReference>
<keyword evidence="2" id="KW-0436">Ligase</keyword>
<dbReference type="Proteomes" id="UP000265520">
    <property type="component" value="Unassembled WGS sequence"/>
</dbReference>
<keyword evidence="3" id="KW-1185">Reference proteome</keyword>
<dbReference type="GO" id="GO:0002161">
    <property type="term" value="F:aminoacyl-tRNA deacylase activity"/>
    <property type="evidence" value="ECO:0007669"/>
    <property type="project" value="TreeGrafter"/>
</dbReference>
<feature type="non-terminal residue" evidence="2">
    <location>
        <position position="97"/>
    </location>
</feature>
<dbReference type="GO" id="GO:0006419">
    <property type="term" value="P:alanyl-tRNA aminoacylation"/>
    <property type="evidence" value="ECO:0007669"/>
    <property type="project" value="TreeGrafter"/>
</dbReference>